<protein>
    <recommendedName>
        <fullName evidence="5">Methane oxygenase PmoA</fullName>
    </recommendedName>
</protein>
<sequence length="328" mass="36222">MTARILFACLALIPSLCLVADAPAADAPAADVQITDDGTKAVVTIDGQPFTEYRYSGYAKPILYPVYGPGQKPMTRNYPMVKDVDNEASDHPHHKSIWYTHDEVGGIRFWMEDAEGKTSKDVGTQVQTSLKIDGNKIIAQNDWKSSDGETVCSDQRILTFGSDGEARTIDYEVTWIASSGDLVIGDTKEGTMGMRTHPRLRLKADPKRGNHTAGGHSINSEGVEGKEMWGKRAAWVDYWGEIDGQLTGIAMFDHPSNPRHPTWWHARDYGLVAANPFGVNHFENKPDGSGDMTLKAGETMTFRYRFLFHTGDAESANVAQAYKAYAEE</sequence>
<evidence type="ECO:0000313" key="3">
    <source>
        <dbReference type="EMBL" id="QDV88858.1"/>
    </source>
</evidence>
<proteinExistence type="predicted"/>
<dbReference type="Pfam" id="PF14100">
    <property type="entry name" value="DUF6807"/>
    <property type="match status" value="1"/>
</dbReference>
<accession>A0ABX5Y3J2</accession>
<feature type="chain" id="PRO_5045697837" description="Methane oxygenase PmoA" evidence="2">
    <location>
        <begin position="25"/>
        <end position="328"/>
    </location>
</feature>
<evidence type="ECO:0000313" key="4">
    <source>
        <dbReference type="Proteomes" id="UP000318081"/>
    </source>
</evidence>
<reference evidence="3 4" key="1">
    <citation type="submission" date="2019-02" db="EMBL/GenBank/DDBJ databases">
        <title>Deep-cultivation of Planctomycetes and their phenomic and genomic characterization uncovers novel biology.</title>
        <authorList>
            <person name="Wiegand S."/>
            <person name="Jogler M."/>
            <person name="Boedeker C."/>
            <person name="Pinto D."/>
            <person name="Vollmers J."/>
            <person name="Rivas-Marin E."/>
            <person name="Kohn T."/>
            <person name="Peeters S.H."/>
            <person name="Heuer A."/>
            <person name="Rast P."/>
            <person name="Oberbeckmann S."/>
            <person name="Bunk B."/>
            <person name="Jeske O."/>
            <person name="Meyerdierks A."/>
            <person name="Storesund J.E."/>
            <person name="Kallscheuer N."/>
            <person name="Luecker S."/>
            <person name="Lage O.M."/>
            <person name="Pohl T."/>
            <person name="Merkel B.J."/>
            <person name="Hornburger P."/>
            <person name="Mueller R.-W."/>
            <person name="Bruemmer F."/>
            <person name="Labrenz M."/>
            <person name="Spormann A.M."/>
            <person name="Op den Camp H."/>
            <person name="Overmann J."/>
            <person name="Amann R."/>
            <person name="Jetten M.S.M."/>
            <person name="Mascher T."/>
            <person name="Medema M.H."/>
            <person name="Devos D.P."/>
            <person name="Kaster A.-K."/>
            <person name="Ovreas L."/>
            <person name="Rohde M."/>
            <person name="Galperin M.Y."/>
            <person name="Jogler C."/>
        </authorList>
    </citation>
    <scope>NUCLEOTIDE SEQUENCE [LARGE SCALE GENOMIC DNA]</scope>
    <source>
        <strain evidence="3 4">TBK1r</strain>
    </source>
</reference>
<keyword evidence="4" id="KW-1185">Reference proteome</keyword>
<keyword evidence="2" id="KW-0732">Signal</keyword>
<evidence type="ECO:0008006" key="5">
    <source>
        <dbReference type="Google" id="ProtNLM"/>
    </source>
</evidence>
<gene>
    <name evidence="3" type="ORF">TBK1r_78930</name>
</gene>
<dbReference type="RefSeq" id="WP_145221624.1">
    <property type="nucleotide sequence ID" value="NZ_CP036432.1"/>
</dbReference>
<evidence type="ECO:0000256" key="1">
    <source>
        <dbReference type="SAM" id="MobiDB-lite"/>
    </source>
</evidence>
<dbReference type="Proteomes" id="UP000318081">
    <property type="component" value="Chromosome"/>
</dbReference>
<name>A0ABX5Y3J2_9BACT</name>
<feature type="signal peptide" evidence="2">
    <location>
        <begin position="1"/>
        <end position="24"/>
    </location>
</feature>
<dbReference type="EMBL" id="CP036432">
    <property type="protein sequence ID" value="QDV88858.1"/>
    <property type="molecule type" value="Genomic_DNA"/>
</dbReference>
<feature type="region of interest" description="Disordered" evidence="1">
    <location>
        <begin position="204"/>
        <end position="223"/>
    </location>
</feature>
<evidence type="ECO:0000256" key="2">
    <source>
        <dbReference type="SAM" id="SignalP"/>
    </source>
</evidence>
<organism evidence="3 4">
    <name type="scientific">Stieleria magnilauensis</name>
    <dbReference type="NCBI Taxonomy" id="2527963"/>
    <lineage>
        <taxon>Bacteria</taxon>
        <taxon>Pseudomonadati</taxon>
        <taxon>Planctomycetota</taxon>
        <taxon>Planctomycetia</taxon>
        <taxon>Pirellulales</taxon>
        <taxon>Pirellulaceae</taxon>
        <taxon>Stieleria</taxon>
    </lineage>
</organism>
<dbReference type="InterPro" id="IPR029475">
    <property type="entry name" value="DUF6807"/>
</dbReference>